<name>A0A087B6A9_9BIFI</name>
<gene>
    <name evidence="1" type="ORF">BMAGN_1469</name>
</gene>
<protein>
    <submittedName>
        <fullName evidence="1">Uncharacterized protein</fullName>
    </submittedName>
</protein>
<reference evidence="1 2" key="1">
    <citation type="submission" date="2014-03" db="EMBL/GenBank/DDBJ databases">
        <title>Genomics of Bifidobacteria.</title>
        <authorList>
            <person name="Ventura M."/>
            <person name="Milani C."/>
            <person name="Lugli G.A."/>
        </authorList>
    </citation>
    <scope>NUCLEOTIDE SEQUENCE [LARGE SCALE GENOMIC DNA]</scope>
    <source>
        <strain evidence="1 2">LMG 11591</strain>
    </source>
</reference>
<dbReference type="AlphaFoldDB" id="A0A087B6A9"/>
<dbReference type="Proteomes" id="UP000029052">
    <property type="component" value="Unassembled WGS sequence"/>
</dbReference>
<organism evidence="1 2">
    <name type="scientific">Bifidobacterium magnum</name>
    <dbReference type="NCBI Taxonomy" id="1692"/>
    <lineage>
        <taxon>Bacteria</taxon>
        <taxon>Bacillati</taxon>
        <taxon>Actinomycetota</taxon>
        <taxon>Actinomycetes</taxon>
        <taxon>Bifidobacteriales</taxon>
        <taxon>Bifidobacteriaceae</taxon>
        <taxon>Bifidobacterium</taxon>
    </lineage>
</organism>
<evidence type="ECO:0000313" key="2">
    <source>
        <dbReference type="Proteomes" id="UP000029052"/>
    </source>
</evidence>
<sequence>MQRLSEKNMKSAIRRLSVTAKKLEEAGLIKCIRKADIQRNIPAKWLLMLGDDEENRAVEAWARRCIAHKLESDRKPWQKPLMP</sequence>
<accession>A0A087B6A9</accession>
<evidence type="ECO:0000313" key="1">
    <source>
        <dbReference type="EMBL" id="KFI66559.1"/>
    </source>
</evidence>
<keyword evidence="2" id="KW-1185">Reference proteome</keyword>
<dbReference type="EMBL" id="JGZB01000013">
    <property type="protein sequence ID" value="KFI66559.1"/>
    <property type="molecule type" value="Genomic_DNA"/>
</dbReference>
<comment type="caution">
    <text evidence="1">The sequence shown here is derived from an EMBL/GenBank/DDBJ whole genome shotgun (WGS) entry which is preliminary data.</text>
</comment>
<proteinExistence type="predicted"/>